<organism evidence="5">
    <name type="scientific">Drosophila grimshawi</name>
    <name type="common">Hawaiian fruit fly</name>
    <name type="synonym">Idiomyia grimshawi</name>
    <dbReference type="NCBI Taxonomy" id="7222"/>
    <lineage>
        <taxon>Eukaryota</taxon>
        <taxon>Metazoa</taxon>
        <taxon>Ecdysozoa</taxon>
        <taxon>Arthropoda</taxon>
        <taxon>Hexapoda</taxon>
        <taxon>Insecta</taxon>
        <taxon>Pterygota</taxon>
        <taxon>Neoptera</taxon>
        <taxon>Endopterygota</taxon>
        <taxon>Diptera</taxon>
        <taxon>Brachycera</taxon>
        <taxon>Muscomorpha</taxon>
        <taxon>Ephydroidea</taxon>
        <taxon>Drosophilidae</taxon>
        <taxon>Drosophila</taxon>
        <taxon>Hawaiian Drosophila</taxon>
    </lineage>
</organism>
<keyword evidence="5" id="KW-1185">Reference proteome</keyword>
<keyword evidence="2" id="KW-0732">Signal</keyword>
<dbReference type="PROSITE" id="PS50041">
    <property type="entry name" value="C_TYPE_LECTIN_2"/>
    <property type="match status" value="1"/>
</dbReference>
<evidence type="ECO:0000256" key="2">
    <source>
        <dbReference type="SAM" id="SignalP"/>
    </source>
</evidence>
<dbReference type="eggNOG" id="KOG4297">
    <property type="taxonomic scope" value="Eukaryota"/>
</dbReference>
<feature type="chain" id="PRO_5002808293" evidence="2">
    <location>
        <begin position="21"/>
        <end position="180"/>
    </location>
</feature>
<dbReference type="SUPFAM" id="SSF56436">
    <property type="entry name" value="C-type lectin-like"/>
    <property type="match status" value="1"/>
</dbReference>
<gene>
    <name evidence="4" type="primary">Dgri\GH20936</name>
    <name evidence="4" type="ORF">Dgri_GH20936</name>
</gene>
<dbReference type="Proteomes" id="UP000001070">
    <property type="component" value="Unassembled WGS sequence"/>
</dbReference>
<keyword evidence="1" id="KW-1015">Disulfide bond</keyword>
<dbReference type="OMA" id="HFLCEIA"/>
<dbReference type="Pfam" id="PF00059">
    <property type="entry name" value="Lectin_C"/>
    <property type="match status" value="1"/>
</dbReference>
<dbReference type="FunCoup" id="B4J491">
    <property type="interactions" value="3"/>
</dbReference>
<dbReference type="InterPro" id="IPR016187">
    <property type="entry name" value="CTDL_fold"/>
</dbReference>
<accession>B4J491</accession>
<dbReference type="InterPro" id="IPR018378">
    <property type="entry name" value="C-type_lectin_CS"/>
</dbReference>
<feature type="domain" description="C-type lectin" evidence="3">
    <location>
        <begin position="50"/>
        <end position="172"/>
    </location>
</feature>
<evidence type="ECO:0000313" key="4">
    <source>
        <dbReference type="EMBL" id="EDW00571.1"/>
    </source>
</evidence>
<dbReference type="CDD" id="cd00037">
    <property type="entry name" value="CLECT"/>
    <property type="match status" value="1"/>
</dbReference>
<proteinExistence type="predicted"/>
<evidence type="ECO:0000259" key="3">
    <source>
        <dbReference type="PROSITE" id="PS50041"/>
    </source>
</evidence>
<dbReference type="HOGENOM" id="CLU_049894_10_0_1"/>
<dbReference type="OrthoDB" id="7357196at2759"/>
<dbReference type="InParanoid" id="B4J491"/>
<dbReference type="Gene3D" id="3.10.100.10">
    <property type="entry name" value="Mannose-Binding Protein A, subunit A"/>
    <property type="match status" value="1"/>
</dbReference>
<dbReference type="PhylomeDB" id="B4J491"/>
<dbReference type="EMBL" id="CH916367">
    <property type="protein sequence ID" value="EDW00571.1"/>
    <property type="molecule type" value="Genomic_DNA"/>
</dbReference>
<dbReference type="InterPro" id="IPR001304">
    <property type="entry name" value="C-type_lectin-like"/>
</dbReference>
<sequence>MKSLGFALLGLLCCSVLGWADETTDGTTPPSSTTEEGTSDDENSFNYFNYKDTTYALSLDKRNWFDAQCYCASHGYTLANIPTPKIQMSIMKFIYSIDFSDLISLVLAPIWTSGTNRAAIKQYTWHSSGARVGYSNFRRNPQGEEYDCIAINGITGYWSNVNCTDSRYFLCEVKCPKVEA</sequence>
<feature type="signal peptide" evidence="2">
    <location>
        <begin position="1"/>
        <end position="20"/>
    </location>
</feature>
<dbReference type="SMART" id="SM00034">
    <property type="entry name" value="CLECT"/>
    <property type="match status" value="1"/>
</dbReference>
<evidence type="ECO:0000256" key="1">
    <source>
        <dbReference type="ARBA" id="ARBA00023157"/>
    </source>
</evidence>
<reference evidence="4 5" key="1">
    <citation type="journal article" date="2007" name="Nature">
        <title>Evolution of genes and genomes on the Drosophila phylogeny.</title>
        <authorList>
            <consortium name="Drosophila 12 Genomes Consortium"/>
            <person name="Clark A.G."/>
            <person name="Eisen M.B."/>
            <person name="Smith D.R."/>
            <person name="Bergman C.M."/>
            <person name="Oliver B."/>
            <person name="Markow T.A."/>
            <person name="Kaufman T.C."/>
            <person name="Kellis M."/>
            <person name="Gelbart W."/>
            <person name="Iyer V.N."/>
            <person name="Pollard D.A."/>
            <person name="Sackton T.B."/>
            <person name="Larracuente A.M."/>
            <person name="Singh N.D."/>
            <person name="Abad J.P."/>
            <person name="Abt D.N."/>
            <person name="Adryan B."/>
            <person name="Aguade M."/>
            <person name="Akashi H."/>
            <person name="Anderson W.W."/>
            <person name="Aquadro C.F."/>
            <person name="Ardell D.H."/>
            <person name="Arguello R."/>
            <person name="Artieri C.G."/>
            <person name="Barbash D.A."/>
            <person name="Barker D."/>
            <person name="Barsanti P."/>
            <person name="Batterham P."/>
            <person name="Batzoglou S."/>
            <person name="Begun D."/>
            <person name="Bhutkar A."/>
            <person name="Blanco E."/>
            <person name="Bosak S.A."/>
            <person name="Bradley R.K."/>
            <person name="Brand A.D."/>
            <person name="Brent M.R."/>
            <person name="Brooks A.N."/>
            <person name="Brown R.H."/>
            <person name="Butlin R.K."/>
            <person name="Caggese C."/>
            <person name="Calvi B.R."/>
            <person name="Bernardo de Carvalho A."/>
            <person name="Caspi A."/>
            <person name="Castrezana S."/>
            <person name="Celniker S.E."/>
            <person name="Chang J.L."/>
            <person name="Chapple C."/>
            <person name="Chatterji S."/>
            <person name="Chinwalla A."/>
            <person name="Civetta A."/>
            <person name="Clifton S.W."/>
            <person name="Comeron J.M."/>
            <person name="Costello J.C."/>
            <person name="Coyne J.A."/>
            <person name="Daub J."/>
            <person name="David R.G."/>
            <person name="Delcher A.L."/>
            <person name="Delehaunty K."/>
            <person name="Do C.B."/>
            <person name="Ebling H."/>
            <person name="Edwards K."/>
            <person name="Eickbush T."/>
            <person name="Evans J.D."/>
            <person name="Filipski A."/>
            <person name="Findeiss S."/>
            <person name="Freyhult E."/>
            <person name="Fulton L."/>
            <person name="Fulton R."/>
            <person name="Garcia A.C."/>
            <person name="Gardiner A."/>
            <person name="Garfield D.A."/>
            <person name="Garvin B.E."/>
            <person name="Gibson G."/>
            <person name="Gilbert D."/>
            <person name="Gnerre S."/>
            <person name="Godfrey J."/>
            <person name="Good R."/>
            <person name="Gotea V."/>
            <person name="Gravely B."/>
            <person name="Greenberg A.J."/>
            <person name="Griffiths-Jones S."/>
            <person name="Gross S."/>
            <person name="Guigo R."/>
            <person name="Gustafson E.A."/>
            <person name="Haerty W."/>
            <person name="Hahn M.W."/>
            <person name="Halligan D.L."/>
            <person name="Halpern A.L."/>
            <person name="Halter G.M."/>
            <person name="Han M.V."/>
            <person name="Heger A."/>
            <person name="Hillier L."/>
            <person name="Hinrichs A.S."/>
            <person name="Holmes I."/>
            <person name="Hoskins R.A."/>
            <person name="Hubisz M.J."/>
            <person name="Hultmark D."/>
            <person name="Huntley M.A."/>
            <person name="Jaffe D.B."/>
            <person name="Jagadeeshan S."/>
            <person name="Jeck W.R."/>
            <person name="Johnson J."/>
            <person name="Jones C.D."/>
            <person name="Jordan W.C."/>
            <person name="Karpen G.H."/>
            <person name="Kataoka E."/>
            <person name="Keightley P.D."/>
            <person name="Kheradpour P."/>
            <person name="Kirkness E.F."/>
            <person name="Koerich L.B."/>
            <person name="Kristiansen K."/>
            <person name="Kudrna D."/>
            <person name="Kulathinal R.J."/>
            <person name="Kumar S."/>
            <person name="Kwok R."/>
            <person name="Lander E."/>
            <person name="Langley C.H."/>
            <person name="Lapoint R."/>
            <person name="Lazzaro B.P."/>
            <person name="Lee S.J."/>
            <person name="Levesque L."/>
            <person name="Li R."/>
            <person name="Lin C.F."/>
            <person name="Lin M.F."/>
            <person name="Lindblad-Toh K."/>
            <person name="Llopart A."/>
            <person name="Long M."/>
            <person name="Low L."/>
            <person name="Lozovsky E."/>
            <person name="Lu J."/>
            <person name="Luo M."/>
            <person name="Machado C.A."/>
            <person name="Makalowski W."/>
            <person name="Marzo M."/>
            <person name="Matsuda M."/>
            <person name="Matzkin L."/>
            <person name="McAllister B."/>
            <person name="McBride C.S."/>
            <person name="McKernan B."/>
            <person name="McKernan K."/>
            <person name="Mendez-Lago M."/>
            <person name="Minx P."/>
            <person name="Mollenhauer M.U."/>
            <person name="Montooth K."/>
            <person name="Mount S.M."/>
            <person name="Mu X."/>
            <person name="Myers E."/>
            <person name="Negre B."/>
            <person name="Newfeld S."/>
            <person name="Nielsen R."/>
            <person name="Noor M.A."/>
            <person name="O'Grady P."/>
            <person name="Pachter L."/>
            <person name="Papaceit M."/>
            <person name="Parisi M.J."/>
            <person name="Parisi M."/>
            <person name="Parts L."/>
            <person name="Pedersen J.S."/>
            <person name="Pesole G."/>
            <person name="Phillippy A.M."/>
            <person name="Ponting C.P."/>
            <person name="Pop M."/>
            <person name="Porcelli D."/>
            <person name="Powell J.R."/>
            <person name="Prohaska S."/>
            <person name="Pruitt K."/>
            <person name="Puig M."/>
            <person name="Quesneville H."/>
            <person name="Ram K.R."/>
            <person name="Rand D."/>
            <person name="Rasmussen M.D."/>
            <person name="Reed L.K."/>
            <person name="Reenan R."/>
            <person name="Reily A."/>
            <person name="Remington K.A."/>
            <person name="Rieger T.T."/>
            <person name="Ritchie M.G."/>
            <person name="Robin C."/>
            <person name="Rogers Y.H."/>
            <person name="Rohde C."/>
            <person name="Rozas J."/>
            <person name="Rubenfield M.J."/>
            <person name="Ruiz A."/>
            <person name="Russo S."/>
            <person name="Salzberg S.L."/>
            <person name="Sanchez-Gracia A."/>
            <person name="Saranga D.J."/>
            <person name="Sato H."/>
            <person name="Schaeffer S.W."/>
            <person name="Schatz M.C."/>
            <person name="Schlenke T."/>
            <person name="Schwartz R."/>
            <person name="Segarra C."/>
            <person name="Singh R.S."/>
            <person name="Sirot L."/>
            <person name="Sirota M."/>
            <person name="Sisneros N.B."/>
            <person name="Smith C.D."/>
            <person name="Smith T.F."/>
            <person name="Spieth J."/>
            <person name="Stage D.E."/>
            <person name="Stark A."/>
            <person name="Stephan W."/>
            <person name="Strausberg R.L."/>
            <person name="Strempel S."/>
            <person name="Sturgill D."/>
            <person name="Sutton G."/>
            <person name="Sutton G.G."/>
            <person name="Tao W."/>
            <person name="Teichmann S."/>
            <person name="Tobari Y.N."/>
            <person name="Tomimura Y."/>
            <person name="Tsolas J.M."/>
            <person name="Valente V.L."/>
            <person name="Venter E."/>
            <person name="Venter J.C."/>
            <person name="Vicario S."/>
            <person name="Vieira F.G."/>
            <person name="Vilella A.J."/>
            <person name="Villasante A."/>
            <person name="Walenz B."/>
            <person name="Wang J."/>
            <person name="Wasserman M."/>
            <person name="Watts T."/>
            <person name="Wilson D."/>
            <person name="Wilson R.K."/>
            <person name="Wing R.A."/>
            <person name="Wolfner M.F."/>
            <person name="Wong A."/>
            <person name="Wong G.K."/>
            <person name="Wu C.I."/>
            <person name="Wu G."/>
            <person name="Yamamoto D."/>
            <person name="Yang H.P."/>
            <person name="Yang S.P."/>
            <person name="Yorke J.A."/>
            <person name="Yoshida K."/>
            <person name="Zdobnov E."/>
            <person name="Zhang P."/>
            <person name="Zhang Y."/>
            <person name="Zimin A.V."/>
            <person name="Baldwin J."/>
            <person name="Abdouelleil A."/>
            <person name="Abdulkadir J."/>
            <person name="Abebe A."/>
            <person name="Abera B."/>
            <person name="Abreu J."/>
            <person name="Acer S.C."/>
            <person name="Aftuck L."/>
            <person name="Alexander A."/>
            <person name="An P."/>
            <person name="Anderson E."/>
            <person name="Anderson S."/>
            <person name="Arachi H."/>
            <person name="Azer M."/>
            <person name="Bachantsang P."/>
            <person name="Barry A."/>
            <person name="Bayul T."/>
            <person name="Berlin A."/>
            <person name="Bessette D."/>
            <person name="Bloom T."/>
            <person name="Blye J."/>
            <person name="Boguslavskiy L."/>
            <person name="Bonnet C."/>
            <person name="Boukhgalter B."/>
            <person name="Bourzgui I."/>
            <person name="Brown A."/>
            <person name="Cahill P."/>
            <person name="Channer S."/>
            <person name="Cheshatsang Y."/>
            <person name="Chuda L."/>
            <person name="Citroen M."/>
            <person name="Collymore A."/>
            <person name="Cooke P."/>
            <person name="Costello M."/>
            <person name="D'Aco K."/>
            <person name="Daza R."/>
            <person name="De Haan G."/>
            <person name="DeGray S."/>
            <person name="DeMaso C."/>
            <person name="Dhargay N."/>
            <person name="Dooley K."/>
            <person name="Dooley E."/>
            <person name="Doricent M."/>
            <person name="Dorje P."/>
            <person name="Dorjee K."/>
            <person name="Dupes A."/>
            <person name="Elong R."/>
            <person name="Falk J."/>
            <person name="Farina A."/>
            <person name="Faro S."/>
            <person name="Ferguson D."/>
            <person name="Fisher S."/>
            <person name="Foley C.D."/>
            <person name="Franke A."/>
            <person name="Friedrich D."/>
            <person name="Gadbois L."/>
            <person name="Gearin G."/>
            <person name="Gearin C.R."/>
            <person name="Giannoukos G."/>
            <person name="Goode T."/>
            <person name="Graham J."/>
            <person name="Grandbois E."/>
            <person name="Grewal S."/>
            <person name="Gyaltsen K."/>
            <person name="Hafez N."/>
            <person name="Hagos B."/>
            <person name="Hall J."/>
            <person name="Henson C."/>
            <person name="Hollinger A."/>
            <person name="Honan T."/>
            <person name="Huard M.D."/>
            <person name="Hughes L."/>
            <person name="Hurhula B."/>
            <person name="Husby M.E."/>
            <person name="Kamat A."/>
            <person name="Kanga B."/>
            <person name="Kashin S."/>
            <person name="Khazanovich D."/>
            <person name="Kisner P."/>
            <person name="Lance K."/>
            <person name="Lara M."/>
            <person name="Lee W."/>
            <person name="Lennon N."/>
            <person name="Letendre F."/>
            <person name="LeVine R."/>
            <person name="Lipovsky A."/>
            <person name="Liu X."/>
            <person name="Liu J."/>
            <person name="Liu S."/>
            <person name="Lokyitsang T."/>
            <person name="Lokyitsang Y."/>
            <person name="Lubonja R."/>
            <person name="Lui A."/>
            <person name="MacDonald P."/>
            <person name="Magnisalis V."/>
            <person name="Maru K."/>
            <person name="Matthews C."/>
            <person name="McCusker W."/>
            <person name="McDonough S."/>
            <person name="Mehta T."/>
            <person name="Meldrim J."/>
            <person name="Meneus L."/>
            <person name="Mihai O."/>
            <person name="Mihalev A."/>
            <person name="Mihova T."/>
            <person name="Mittelman R."/>
            <person name="Mlenga V."/>
            <person name="Montmayeur A."/>
            <person name="Mulrain L."/>
            <person name="Navidi A."/>
            <person name="Naylor J."/>
            <person name="Negash T."/>
            <person name="Nguyen T."/>
            <person name="Nguyen N."/>
            <person name="Nicol R."/>
            <person name="Norbu C."/>
            <person name="Norbu N."/>
            <person name="Novod N."/>
            <person name="O'Neill B."/>
            <person name="Osman S."/>
            <person name="Markiewicz E."/>
            <person name="Oyono O.L."/>
            <person name="Patti C."/>
            <person name="Phunkhang P."/>
            <person name="Pierre F."/>
            <person name="Priest M."/>
            <person name="Raghuraman S."/>
            <person name="Rege F."/>
            <person name="Reyes R."/>
            <person name="Rise C."/>
            <person name="Rogov P."/>
            <person name="Ross K."/>
            <person name="Ryan E."/>
            <person name="Settipalli S."/>
            <person name="Shea T."/>
            <person name="Sherpa N."/>
            <person name="Shi L."/>
            <person name="Shih D."/>
            <person name="Sparrow T."/>
            <person name="Spaulding J."/>
            <person name="Stalker J."/>
            <person name="Stange-Thomann N."/>
            <person name="Stavropoulos S."/>
            <person name="Stone C."/>
            <person name="Strader C."/>
            <person name="Tesfaye S."/>
            <person name="Thomson T."/>
            <person name="Thoulutsang Y."/>
            <person name="Thoulutsang D."/>
            <person name="Topham K."/>
            <person name="Topping I."/>
            <person name="Tsamla T."/>
            <person name="Vassiliev H."/>
            <person name="Vo A."/>
            <person name="Wangchuk T."/>
            <person name="Wangdi T."/>
            <person name="Weiand M."/>
            <person name="Wilkinson J."/>
            <person name="Wilson A."/>
            <person name="Yadav S."/>
            <person name="Young G."/>
            <person name="Yu Q."/>
            <person name="Zembek L."/>
            <person name="Zhong D."/>
            <person name="Zimmer A."/>
            <person name="Zwirko Z."/>
            <person name="Jaffe D.B."/>
            <person name="Alvarez P."/>
            <person name="Brockman W."/>
            <person name="Butler J."/>
            <person name="Chin C."/>
            <person name="Gnerre S."/>
            <person name="Grabherr M."/>
            <person name="Kleber M."/>
            <person name="Mauceli E."/>
            <person name="MacCallum I."/>
        </authorList>
    </citation>
    <scope>NUCLEOTIDE SEQUENCE [LARGE SCALE GENOMIC DNA]</scope>
    <source>
        <strain evidence="5">Tucson 15287-2541.00</strain>
    </source>
</reference>
<dbReference type="AlphaFoldDB" id="B4J491"/>
<name>B4J491_DROGR</name>
<dbReference type="PROSITE" id="PS00615">
    <property type="entry name" value="C_TYPE_LECTIN_1"/>
    <property type="match status" value="1"/>
</dbReference>
<dbReference type="InterPro" id="IPR016186">
    <property type="entry name" value="C-type_lectin-like/link_sf"/>
</dbReference>
<protein>
    <submittedName>
        <fullName evidence="4">GH20936</fullName>
    </submittedName>
</protein>
<dbReference type="KEGG" id="dgr:6560220"/>
<evidence type="ECO:0000313" key="5">
    <source>
        <dbReference type="Proteomes" id="UP000001070"/>
    </source>
</evidence>